<organism evidence="12 13">
    <name type="scientific">Apiotrichum porosum</name>
    <dbReference type="NCBI Taxonomy" id="105984"/>
    <lineage>
        <taxon>Eukaryota</taxon>
        <taxon>Fungi</taxon>
        <taxon>Dikarya</taxon>
        <taxon>Basidiomycota</taxon>
        <taxon>Agaricomycotina</taxon>
        <taxon>Tremellomycetes</taxon>
        <taxon>Trichosporonales</taxon>
        <taxon>Trichosporonaceae</taxon>
        <taxon>Apiotrichum</taxon>
    </lineage>
</organism>
<dbReference type="InterPro" id="IPR045175">
    <property type="entry name" value="M28_fam"/>
</dbReference>
<dbReference type="SUPFAM" id="SSF53187">
    <property type="entry name" value="Zn-dependent exopeptidases"/>
    <property type="match status" value="1"/>
</dbReference>
<keyword evidence="6 9" id="KW-0378">Hydrolase</keyword>
<dbReference type="PANTHER" id="PTHR12147">
    <property type="entry name" value="METALLOPEPTIDASE M28 FAMILY MEMBER"/>
    <property type="match status" value="1"/>
</dbReference>
<accession>A0A427XH42</accession>
<evidence type="ECO:0000313" key="13">
    <source>
        <dbReference type="Proteomes" id="UP000279236"/>
    </source>
</evidence>
<dbReference type="FunFam" id="3.40.630.10:FF:000042">
    <property type="entry name" value="Peptide hydrolase"/>
    <property type="match status" value="1"/>
</dbReference>
<dbReference type="EMBL" id="RSCE01000013">
    <property type="protein sequence ID" value="RSH78211.1"/>
    <property type="molecule type" value="Genomic_DNA"/>
</dbReference>
<keyword evidence="5 10" id="KW-0732">Signal</keyword>
<keyword evidence="4 9" id="KW-0479">Metal-binding</keyword>
<keyword evidence="2 12" id="KW-0031">Aminopeptidase</keyword>
<feature type="domain" description="Peptidase M28" evidence="11">
    <location>
        <begin position="190"/>
        <end position="383"/>
    </location>
</feature>
<dbReference type="InterPro" id="IPR007484">
    <property type="entry name" value="Peptidase_M28"/>
</dbReference>
<evidence type="ECO:0000256" key="9">
    <source>
        <dbReference type="RuleBase" id="RU361240"/>
    </source>
</evidence>
<dbReference type="EC" id="3.4.-.-" evidence="9"/>
<sequence>MHFATLLTLPLLAAAVPTSPFMVQGNGGAGQAVFAGRPGSGSAASAALGGFEVDIDLQELRLVQFAENDPPVWITELEKIEAKAAGRRFMDITETRTLGVSSFLAPASATKYKYPKPGKQADQIKAITKTLSVEKMKTFLTKFSGFRTRYYRSDTGRESQRFLLATLQEIAVGTNVEFTEFTHSWGQNSIIARFPGVADGPVTIVGAHQDSTNMWPFLPAPGADDDGSGTTSSLEAFRALVHANFTPPNPVEFHYFSAEEGGLLGSQAVAKAYEEKGVKVRAMLQMDMTAWVKKDTVESVGVIQDYVDPALTDFVEACVTEYLAIPPVKTQCGYSCSDHASFTKAGYQSAFAIESTFEDSNKNIHSSQDTIDHPEFSFTHMREFSKLAIAFAVELSAAKD</sequence>
<dbReference type="Gene3D" id="3.40.630.10">
    <property type="entry name" value="Zn peptidases"/>
    <property type="match status" value="1"/>
</dbReference>
<comment type="similarity">
    <text evidence="8">Belongs to the peptidase M28 family. M28E subfamily.</text>
</comment>
<evidence type="ECO:0000256" key="5">
    <source>
        <dbReference type="ARBA" id="ARBA00022729"/>
    </source>
</evidence>
<keyword evidence="3 9" id="KW-0645">Protease</keyword>
<reference evidence="12 13" key="1">
    <citation type="submission" date="2018-11" db="EMBL/GenBank/DDBJ databases">
        <title>Genome sequence of Apiotrichum porosum DSM 27194.</title>
        <authorList>
            <person name="Aliyu H."/>
            <person name="Gorte O."/>
            <person name="Ochsenreither K."/>
        </authorList>
    </citation>
    <scope>NUCLEOTIDE SEQUENCE [LARGE SCALE GENOMIC DNA]</scope>
    <source>
        <strain evidence="12 13">DSM 27194</strain>
    </source>
</reference>
<evidence type="ECO:0000256" key="4">
    <source>
        <dbReference type="ARBA" id="ARBA00022723"/>
    </source>
</evidence>
<feature type="signal peptide" evidence="10">
    <location>
        <begin position="1"/>
        <end position="15"/>
    </location>
</feature>
<dbReference type="GO" id="GO:0004177">
    <property type="term" value="F:aminopeptidase activity"/>
    <property type="evidence" value="ECO:0007669"/>
    <property type="project" value="UniProtKB-KW"/>
</dbReference>
<evidence type="ECO:0000256" key="2">
    <source>
        <dbReference type="ARBA" id="ARBA00022438"/>
    </source>
</evidence>
<protein>
    <recommendedName>
        <fullName evidence="9">Peptide hydrolase</fullName>
        <ecNumber evidence="9">3.4.-.-</ecNumber>
    </recommendedName>
</protein>
<dbReference type="GO" id="GO:0008235">
    <property type="term" value="F:metalloexopeptidase activity"/>
    <property type="evidence" value="ECO:0007669"/>
    <property type="project" value="InterPro"/>
</dbReference>
<gene>
    <name evidence="12" type="primary">LAP1</name>
    <name evidence="12" type="ORF">EHS24_002672</name>
</gene>
<evidence type="ECO:0000256" key="7">
    <source>
        <dbReference type="ARBA" id="ARBA00022833"/>
    </source>
</evidence>
<comment type="cofactor">
    <cofactor evidence="1">
        <name>Zn(2+)</name>
        <dbReference type="ChEBI" id="CHEBI:29105"/>
    </cofactor>
</comment>
<name>A0A427XH42_9TREE</name>
<dbReference type="PANTHER" id="PTHR12147:SF56">
    <property type="entry name" value="AMINOPEPTIDASE YDR415C-RELATED"/>
    <property type="match status" value="1"/>
</dbReference>
<keyword evidence="13" id="KW-1185">Reference proteome</keyword>
<dbReference type="CDD" id="cd03879">
    <property type="entry name" value="M28_AAP"/>
    <property type="match status" value="1"/>
</dbReference>
<dbReference type="OrthoDB" id="2214at2759"/>
<feature type="chain" id="PRO_5019092844" description="Peptide hydrolase" evidence="10">
    <location>
        <begin position="16"/>
        <end position="400"/>
    </location>
</feature>
<evidence type="ECO:0000256" key="3">
    <source>
        <dbReference type="ARBA" id="ARBA00022670"/>
    </source>
</evidence>
<dbReference type="Pfam" id="PF04389">
    <property type="entry name" value="Peptidase_M28"/>
    <property type="match status" value="1"/>
</dbReference>
<evidence type="ECO:0000256" key="8">
    <source>
        <dbReference type="ARBA" id="ARBA00043962"/>
    </source>
</evidence>
<proteinExistence type="inferred from homology"/>
<dbReference type="GO" id="GO:0006508">
    <property type="term" value="P:proteolysis"/>
    <property type="evidence" value="ECO:0007669"/>
    <property type="project" value="UniProtKB-KW"/>
</dbReference>
<dbReference type="GO" id="GO:0046872">
    <property type="term" value="F:metal ion binding"/>
    <property type="evidence" value="ECO:0007669"/>
    <property type="project" value="UniProtKB-KW"/>
</dbReference>
<evidence type="ECO:0000259" key="11">
    <source>
        <dbReference type="Pfam" id="PF04389"/>
    </source>
</evidence>
<evidence type="ECO:0000313" key="12">
    <source>
        <dbReference type="EMBL" id="RSH78211.1"/>
    </source>
</evidence>
<dbReference type="Proteomes" id="UP000279236">
    <property type="component" value="Unassembled WGS sequence"/>
</dbReference>
<dbReference type="GeneID" id="39587215"/>
<dbReference type="RefSeq" id="XP_028473358.1">
    <property type="nucleotide sequence ID" value="XM_028618402.1"/>
</dbReference>
<evidence type="ECO:0000256" key="1">
    <source>
        <dbReference type="ARBA" id="ARBA00001947"/>
    </source>
</evidence>
<dbReference type="AlphaFoldDB" id="A0A427XH42"/>
<dbReference type="STRING" id="105984.A0A427XH42"/>
<keyword evidence="7 9" id="KW-0862">Zinc</keyword>
<comment type="caution">
    <text evidence="12">The sequence shown here is derived from an EMBL/GenBank/DDBJ whole genome shotgun (WGS) entry which is preliminary data.</text>
</comment>
<evidence type="ECO:0000256" key="10">
    <source>
        <dbReference type="SAM" id="SignalP"/>
    </source>
</evidence>
<evidence type="ECO:0000256" key="6">
    <source>
        <dbReference type="ARBA" id="ARBA00022801"/>
    </source>
</evidence>